<dbReference type="PANTHER" id="PTHR43456">
    <property type="entry name" value="RIESKE (2FE-2S) DOMAIN-CONTAINING PROTEIN"/>
    <property type="match status" value="1"/>
</dbReference>
<keyword evidence="2" id="KW-0479">Metal-binding</keyword>
<dbReference type="PANTHER" id="PTHR43456:SF2">
    <property type="entry name" value="RIESKE (2FE-2S) DOMAIN-CONTAINING PROTEIN"/>
    <property type="match status" value="1"/>
</dbReference>
<dbReference type="GO" id="GO:0042128">
    <property type="term" value="P:nitrate assimilation"/>
    <property type="evidence" value="ECO:0007669"/>
    <property type="project" value="UniProtKB-KW"/>
</dbReference>
<sequence>MHQLQQQQRVASGKACGTPQLLPSGFGRRCLASQLAARCQNSVKITRRGLDFRARATEESVAVEVTPLASTSATVEDSDNWVPVCRPEDLPKGVRKEVDVDGRQVLLFWYRNEIYCIEARSPAEGAYSEGFIRAKFTQDYCIECPSTGSLFSLKDGSIVSWYPGNPVLRVLTPASYCRPMEIYPVKLTQEAIYVDVSGGSLGGVRTARGRGGAGTSVENNNVFTVQPTVYFEGMDPTKESASVYADVSGGAEEFNPVVLITGIVAVGMTAVAGTAFAIYYENLTALIAFWVVFGLTVGVAGFNYVNKRFKGDA</sequence>
<feature type="domain" description="Rieske" evidence="8">
    <location>
        <begin position="82"/>
        <end position="194"/>
    </location>
</feature>
<keyword evidence="7" id="KW-1133">Transmembrane helix</keyword>
<dbReference type="InterPro" id="IPR012748">
    <property type="entry name" value="Rieske-like_NirD"/>
</dbReference>
<dbReference type="Pfam" id="PF13806">
    <property type="entry name" value="Rieske_2"/>
    <property type="match status" value="1"/>
</dbReference>
<keyword evidence="4" id="KW-0408">Iron</keyword>
<dbReference type="Gene3D" id="2.102.10.10">
    <property type="entry name" value="Rieske [2Fe-2S] iron-sulphur domain"/>
    <property type="match status" value="1"/>
</dbReference>
<evidence type="ECO:0000313" key="10">
    <source>
        <dbReference type="Proteomes" id="UP001054857"/>
    </source>
</evidence>
<evidence type="ECO:0000313" key="9">
    <source>
        <dbReference type="EMBL" id="GFR51543.1"/>
    </source>
</evidence>
<feature type="transmembrane region" description="Helical" evidence="7">
    <location>
        <begin position="257"/>
        <end position="280"/>
    </location>
</feature>
<gene>
    <name evidence="9" type="ORF">Agub_g13961</name>
</gene>
<protein>
    <recommendedName>
        <fullName evidence="8">Rieske domain-containing protein</fullName>
    </recommendedName>
</protein>
<comment type="caution">
    <text evidence="9">The sequence shown here is derived from an EMBL/GenBank/DDBJ whole genome shotgun (WGS) entry which is preliminary data.</text>
</comment>
<keyword evidence="1" id="KW-0001">2Fe-2S</keyword>
<organism evidence="9 10">
    <name type="scientific">Astrephomene gubernaculifera</name>
    <dbReference type="NCBI Taxonomy" id="47775"/>
    <lineage>
        <taxon>Eukaryota</taxon>
        <taxon>Viridiplantae</taxon>
        <taxon>Chlorophyta</taxon>
        <taxon>core chlorophytes</taxon>
        <taxon>Chlorophyceae</taxon>
        <taxon>CS clade</taxon>
        <taxon>Chlamydomonadales</taxon>
        <taxon>Astrephomenaceae</taxon>
        <taxon>Astrephomene</taxon>
    </lineage>
</organism>
<dbReference type="GO" id="GO:0051537">
    <property type="term" value="F:2 iron, 2 sulfur cluster binding"/>
    <property type="evidence" value="ECO:0007669"/>
    <property type="project" value="UniProtKB-KW"/>
</dbReference>
<keyword evidence="6" id="KW-0534">Nitrate assimilation</keyword>
<dbReference type="PROSITE" id="PS51296">
    <property type="entry name" value="RIESKE"/>
    <property type="match status" value="1"/>
</dbReference>
<dbReference type="SUPFAM" id="SSF50022">
    <property type="entry name" value="ISP domain"/>
    <property type="match status" value="1"/>
</dbReference>
<evidence type="ECO:0000256" key="7">
    <source>
        <dbReference type="SAM" id="Phobius"/>
    </source>
</evidence>
<proteinExistence type="predicted"/>
<reference evidence="9 10" key="1">
    <citation type="journal article" date="2021" name="Sci. Rep.">
        <title>Genome sequencing of the multicellular alga Astrephomene provides insights into convergent evolution of germ-soma differentiation.</title>
        <authorList>
            <person name="Yamashita S."/>
            <person name="Yamamoto K."/>
            <person name="Matsuzaki R."/>
            <person name="Suzuki S."/>
            <person name="Yamaguchi H."/>
            <person name="Hirooka S."/>
            <person name="Minakuchi Y."/>
            <person name="Miyagishima S."/>
            <person name="Kawachi M."/>
            <person name="Toyoda A."/>
            <person name="Nozaki H."/>
        </authorList>
    </citation>
    <scope>NUCLEOTIDE SEQUENCE [LARGE SCALE GENOMIC DNA]</scope>
    <source>
        <strain evidence="9 10">NIES-4017</strain>
    </source>
</reference>
<dbReference type="EMBL" id="BMAR01000051">
    <property type="protein sequence ID" value="GFR51543.1"/>
    <property type="molecule type" value="Genomic_DNA"/>
</dbReference>
<evidence type="ECO:0000256" key="3">
    <source>
        <dbReference type="ARBA" id="ARBA00023002"/>
    </source>
</evidence>
<dbReference type="InterPro" id="IPR036922">
    <property type="entry name" value="Rieske_2Fe-2S_sf"/>
</dbReference>
<evidence type="ECO:0000256" key="6">
    <source>
        <dbReference type="ARBA" id="ARBA00023063"/>
    </source>
</evidence>
<dbReference type="GO" id="GO:0008942">
    <property type="term" value="F:nitrite reductase [NAD(P)H] activity"/>
    <property type="evidence" value="ECO:0007669"/>
    <property type="project" value="InterPro"/>
</dbReference>
<feature type="transmembrane region" description="Helical" evidence="7">
    <location>
        <begin position="286"/>
        <end position="305"/>
    </location>
</feature>
<evidence type="ECO:0000256" key="4">
    <source>
        <dbReference type="ARBA" id="ARBA00023004"/>
    </source>
</evidence>
<keyword evidence="3" id="KW-0560">Oxidoreductase</keyword>
<dbReference type="CDD" id="cd03467">
    <property type="entry name" value="Rieske"/>
    <property type="match status" value="1"/>
</dbReference>
<dbReference type="GO" id="GO:0046872">
    <property type="term" value="F:metal ion binding"/>
    <property type="evidence" value="ECO:0007669"/>
    <property type="project" value="UniProtKB-KW"/>
</dbReference>
<dbReference type="Proteomes" id="UP001054857">
    <property type="component" value="Unassembled WGS sequence"/>
</dbReference>
<name>A0AAD3HSI9_9CHLO</name>
<dbReference type="InterPro" id="IPR017941">
    <property type="entry name" value="Rieske_2Fe-2S"/>
</dbReference>
<dbReference type="AlphaFoldDB" id="A0AAD3HSI9"/>
<evidence type="ECO:0000259" key="8">
    <source>
        <dbReference type="PROSITE" id="PS51296"/>
    </source>
</evidence>
<keyword evidence="5" id="KW-0411">Iron-sulfur</keyword>
<accession>A0AAD3HSI9</accession>
<keyword evidence="7" id="KW-0472">Membrane</keyword>
<evidence type="ECO:0000256" key="2">
    <source>
        <dbReference type="ARBA" id="ARBA00022723"/>
    </source>
</evidence>
<keyword evidence="10" id="KW-1185">Reference proteome</keyword>
<evidence type="ECO:0000256" key="1">
    <source>
        <dbReference type="ARBA" id="ARBA00022714"/>
    </source>
</evidence>
<evidence type="ECO:0000256" key="5">
    <source>
        <dbReference type="ARBA" id="ARBA00023014"/>
    </source>
</evidence>
<keyword evidence="7" id="KW-0812">Transmembrane</keyword>